<gene>
    <name evidence="8" type="ORF">FHS99_001624</name>
</gene>
<dbReference type="PANTHER" id="PTHR48230:SF1">
    <property type="entry name" value="LIPID DESATURASE DOMAIN-CONTAINING PROTEIN"/>
    <property type="match status" value="1"/>
</dbReference>
<keyword evidence="3 6" id="KW-0812">Transmembrane</keyword>
<feature type="transmembrane region" description="Helical" evidence="6">
    <location>
        <begin position="113"/>
        <end position="135"/>
    </location>
</feature>
<dbReference type="RefSeq" id="WP_157174746.1">
    <property type="nucleotide sequence ID" value="NZ_BMJP01000002.1"/>
</dbReference>
<evidence type="ECO:0000313" key="9">
    <source>
        <dbReference type="Proteomes" id="UP000546701"/>
    </source>
</evidence>
<evidence type="ECO:0000256" key="6">
    <source>
        <dbReference type="SAM" id="Phobius"/>
    </source>
</evidence>
<sequence>MKIRLALILLAVLLAVDLGVMVARADWWIVPGALLGWYLADMMSGAVHMYMDYKPCREGIGLDTLYFYEGSRESDHYIKLRDATFAQLGPFERLVFDFKNHHPRPDALGRRNIVRLIGSTVLFATLPFTALLTLVCLLLPLPAGVIAVGITFAIGTTFAQYFHGALHRQDVPWIVRALRATRLVMRPSDHAHHHATLTCDFSTNNGWSNPLLNRVFAWLQRSGRLPPEGLEPAR</sequence>
<feature type="domain" description="Lipid desaturase" evidence="7">
    <location>
        <begin position="95"/>
        <end position="218"/>
    </location>
</feature>
<dbReference type="GO" id="GO:0016020">
    <property type="term" value="C:membrane"/>
    <property type="evidence" value="ECO:0007669"/>
    <property type="project" value="UniProtKB-SubCell"/>
</dbReference>
<keyword evidence="9" id="KW-1185">Reference proteome</keyword>
<evidence type="ECO:0000256" key="3">
    <source>
        <dbReference type="ARBA" id="ARBA00022692"/>
    </source>
</evidence>
<accession>A0A7W9BSF4</accession>
<organism evidence="8 9">
    <name type="scientific">Sphingomonas prati</name>
    <dbReference type="NCBI Taxonomy" id="1843237"/>
    <lineage>
        <taxon>Bacteria</taxon>
        <taxon>Pseudomonadati</taxon>
        <taxon>Pseudomonadota</taxon>
        <taxon>Alphaproteobacteria</taxon>
        <taxon>Sphingomonadales</taxon>
        <taxon>Sphingomonadaceae</taxon>
        <taxon>Sphingomonas</taxon>
    </lineage>
</organism>
<keyword evidence="4 6" id="KW-1133">Transmembrane helix</keyword>
<comment type="caution">
    <text evidence="8">The sequence shown here is derived from an EMBL/GenBank/DDBJ whole genome shotgun (WGS) entry which is preliminary data.</text>
</comment>
<feature type="transmembrane region" description="Helical" evidence="6">
    <location>
        <begin position="141"/>
        <end position="162"/>
    </location>
</feature>
<feature type="transmembrane region" description="Helical" evidence="6">
    <location>
        <begin position="35"/>
        <end position="51"/>
    </location>
</feature>
<evidence type="ECO:0000256" key="4">
    <source>
        <dbReference type="ARBA" id="ARBA00022989"/>
    </source>
</evidence>
<dbReference type="OrthoDB" id="7553853at2"/>
<name>A0A7W9BSF4_9SPHN</name>
<dbReference type="InterPro" id="IPR053335">
    <property type="entry name" value="Fatty_acid_desaturase_CarF"/>
</dbReference>
<evidence type="ECO:0000259" key="7">
    <source>
        <dbReference type="Pfam" id="PF10520"/>
    </source>
</evidence>
<reference evidence="8 9" key="1">
    <citation type="submission" date="2020-08" db="EMBL/GenBank/DDBJ databases">
        <title>Genomic Encyclopedia of Type Strains, Phase IV (KMG-IV): sequencing the most valuable type-strain genomes for metagenomic binning, comparative biology and taxonomic classification.</title>
        <authorList>
            <person name="Goeker M."/>
        </authorList>
    </citation>
    <scope>NUCLEOTIDE SEQUENCE [LARGE SCALE GENOMIC DNA]</scope>
    <source>
        <strain evidence="8 9">DSM 103336</strain>
    </source>
</reference>
<proteinExistence type="inferred from homology"/>
<comment type="subcellular location">
    <subcellularLocation>
        <location evidence="1">Membrane</location>
        <topology evidence="1">Multi-pass membrane protein</topology>
    </subcellularLocation>
</comment>
<dbReference type="PANTHER" id="PTHR48230">
    <property type="match status" value="1"/>
</dbReference>
<comment type="similarity">
    <text evidence="2">Belongs to the fatty acid desaturase CarF family.</text>
</comment>
<dbReference type="EMBL" id="JACIJR010000003">
    <property type="protein sequence ID" value="MBB5729146.1"/>
    <property type="molecule type" value="Genomic_DNA"/>
</dbReference>
<dbReference type="Proteomes" id="UP000546701">
    <property type="component" value="Unassembled WGS sequence"/>
</dbReference>
<evidence type="ECO:0000256" key="2">
    <source>
        <dbReference type="ARBA" id="ARBA00007620"/>
    </source>
</evidence>
<protein>
    <recommendedName>
        <fullName evidence="7">Lipid desaturase domain-containing protein</fullName>
    </recommendedName>
</protein>
<evidence type="ECO:0000256" key="5">
    <source>
        <dbReference type="ARBA" id="ARBA00023136"/>
    </source>
</evidence>
<evidence type="ECO:0000256" key="1">
    <source>
        <dbReference type="ARBA" id="ARBA00004141"/>
    </source>
</evidence>
<dbReference type="AlphaFoldDB" id="A0A7W9BSF4"/>
<keyword evidence="5 6" id="KW-0472">Membrane</keyword>
<evidence type="ECO:0000313" key="8">
    <source>
        <dbReference type="EMBL" id="MBB5729146.1"/>
    </source>
</evidence>
<dbReference type="InterPro" id="IPR019547">
    <property type="entry name" value="Lipid_desat"/>
</dbReference>
<dbReference type="Pfam" id="PF10520">
    <property type="entry name" value="Lipid_desat"/>
    <property type="match status" value="1"/>
</dbReference>